<dbReference type="CDD" id="cd04730">
    <property type="entry name" value="NPD_like"/>
    <property type="match status" value="1"/>
</dbReference>
<gene>
    <name evidence="6" type="ORF">DSM104329_01911</name>
</gene>
<dbReference type="Gene3D" id="3.20.20.70">
    <property type="entry name" value="Aldolase class I"/>
    <property type="match status" value="1"/>
</dbReference>
<evidence type="ECO:0000256" key="4">
    <source>
        <dbReference type="ARBA" id="ARBA00023002"/>
    </source>
</evidence>
<dbReference type="EMBL" id="CP087164">
    <property type="protein sequence ID" value="UGS35518.1"/>
    <property type="molecule type" value="Genomic_DNA"/>
</dbReference>
<evidence type="ECO:0000256" key="1">
    <source>
        <dbReference type="ARBA" id="ARBA00009881"/>
    </source>
</evidence>
<evidence type="ECO:0000256" key="2">
    <source>
        <dbReference type="ARBA" id="ARBA00022630"/>
    </source>
</evidence>
<evidence type="ECO:0000313" key="6">
    <source>
        <dbReference type="EMBL" id="UGS35518.1"/>
    </source>
</evidence>
<dbReference type="PANTHER" id="PTHR42747">
    <property type="entry name" value="NITRONATE MONOOXYGENASE-RELATED"/>
    <property type="match status" value="1"/>
</dbReference>
<dbReference type="Pfam" id="PF03060">
    <property type="entry name" value="NMO"/>
    <property type="match status" value="1"/>
</dbReference>
<evidence type="ECO:0000256" key="5">
    <source>
        <dbReference type="ARBA" id="ARBA00023033"/>
    </source>
</evidence>
<dbReference type="FunFam" id="3.20.20.70:FF:000210">
    <property type="entry name" value="2-nitropropane dioxygenase"/>
    <property type="match status" value="1"/>
</dbReference>
<evidence type="ECO:0008006" key="8">
    <source>
        <dbReference type="Google" id="ProtNLM"/>
    </source>
</evidence>
<name>A0A9E7C0L5_9ACTN</name>
<dbReference type="Proteomes" id="UP001162834">
    <property type="component" value="Chromosome"/>
</dbReference>
<keyword evidence="2" id="KW-0285">Flavoprotein</keyword>
<organism evidence="6 7">
    <name type="scientific">Capillimicrobium parvum</name>
    <dbReference type="NCBI Taxonomy" id="2884022"/>
    <lineage>
        <taxon>Bacteria</taxon>
        <taxon>Bacillati</taxon>
        <taxon>Actinomycetota</taxon>
        <taxon>Thermoleophilia</taxon>
        <taxon>Solirubrobacterales</taxon>
        <taxon>Capillimicrobiaceae</taxon>
        <taxon>Capillimicrobium</taxon>
    </lineage>
</organism>
<dbReference type="GO" id="GO:0018580">
    <property type="term" value="F:nitronate monooxygenase activity"/>
    <property type="evidence" value="ECO:0007669"/>
    <property type="project" value="InterPro"/>
</dbReference>
<keyword evidence="7" id="KW-1185">Reference proteome</keyword>
<proteinExistence type="inferred from homology"/>
<accession>A0A9E7C0L5</accession>
<protein>
    <recommendedName>
        <fullName evidence="8">Nitronate monooxygenase</fullName>
    </recommendedName>
</protein>
<sequence length="320" mass="33339">MLSRSALPLVVAPMLTVSGTDLVVAACRSGVVGAFPTANCRAGGELDEWLARIEAELETPAGEQAPAPFCPNLIVHRSNRRLERDLETLVRHRVELVITSVGSPAPVIDALRSTGCQVWSDVATLRHAERAIELGVDGLVLLAAGAGGQTGAANPFAFARAVRRRFDGTVILAGGISDGVALRAAHVLGCDLAYMGTRFIATRESMAPPAYKRMLVDCELDDVVLTSAFTGLPTNMLRPSIAAAGLDPDALGPAATFDMGHTLIGADGEPPTRWRDIWSAGHSVSGVDGILPVAELVAVIAGEYEAAARTPAARSAGALH</sequence>
<dbReference type="SUPFAM" id="SSF51412">
    <property type="entry name" value="Inosine monophosphate dehydrogenase (IMPDH)"/>
    <property type="match status" value="1"/>
</dbReference>
<dbReference type="PANTHER" id="PTHR42747:SF4">
    <property type="entry name" value="BLR1330 PROTEIN"/>
    <property type="match status" value="1"/>
</dbReference>
<dbReference type="InterPro" id="IPR013785">
    <property type="entry name" value="Aldolase_TIM"/>
</dbReference>
<evidence type="ECO:0000256" key="3">
    <source>
        <dbReference type="ARBA" id="ARBA00022643"/>
    </source>
</evidence>
<comment type="similarity">
    <text evidence="1">Belongs to the nitronate monooxygenase family. NMO class I subfamily.</text>
</comment>
<keyword evidence="3" id="KW-0288">FMN</keyword>
<dbReference type="KEGG" id="sbae:DSM104329_01911"/>
<dbReference type="InterPro" id="IPR004136">
    <property type="entry name" value="NMO"/>
</dbReference>
<reference evidence="6" key="1">
    <citation type="journal article" date="2022" name="Int. J. Syst. Evol. Microbiol.">
        <title>Pseudomonas aegrilactucae sp. nov. and Pseudomonas morbosilactucae sp. nov., pathogens causing bacterial rot of lettuce in Japan.</title>
        <authorList>
            <person name="Sawada H."/>
            <person name="Fujikawa T."/>
            <person name="Satou M."/>
        </authorList>
    </citation>
    <scope>NUCLEOTIDE SEQUENCE</scope>
    <source>
        <strain evidence="6">0166_1</strain>
    </source>
</reference>
<evidence type="ECO:0000313" key="7">
    <source>
        <dbReference type="Proteomes" id="UP001162834"/>
    </source>
</evidence>
<dbReference type="AlphaFoldDB" id="A0A9E7C0L5"/>
<keyword evidence="4" id="KW-0560">Oxidoreductase</keyword>
<keyword evidence="5" id="KW-0503">Monooxygenase</keyword>